<evidence type="ECO:0000313" key="2">
    <source>
        <dbReference type="Proteomes" id="UP000183832"/>
    </source>
</evidence>
<organism evidence="1 2">
    <name type="scientific">Clunio marinus</name>
    <dbReference type="NCBI Taxonomy" id="568069"/>
    <lineage>
        <taxon>Eukaryota</taxon>
        <taxon>Metazoa</taxon>
        <taxon>Ecdysozoa</taxon>
        <taxon>Arthropoda</taxon>
        <taxon>Hexapoda</taxon>
        <taxon>Insecta</taxon>
        <taxon>Pterygota</taxon>
        <taxon>Neoptera</taxon>
        <taxon>Endopterygota</taxon>
        <taxon>Diptera</taxon>
        <taxon>Nematocera</taxon>
        <taxon>Chironomoidea</taxon>
        <taxon>Chironomidae</taxon>
        <taxon>Clunio</taxon>
    </lineage>
</organism>
<dbReference type="AlphaFoldDB" id="A0A1J1HR43"/>
<dbReference type="Proteomes" id="UP000183832">
    <property type="component" value="Unassembled WGS sequence"/>
</dbReference>
<keyword evidence="2" id="KW-1185">Reference proteome</keyword>
<dbReference type="EMBL" id="CVRI01000019">
    <property type="protein sequence ID" value="CRK90493.1"/>
    <property type="molecule type" value="Genomic_DNA"/>
</dbReference>
<protein>
    <submittedName>
        <fullName evidence="1">CLUMA_CG004186, isoform A</fullName>
    </submittedName>
</protein>
<sequence length="76" mass="8956">MPSSNIPDERNKQIHYSSVVKFQEKKWVKDIHRMTQYCCTIKKVKYPQRVISADRVVPNDSKDSLKGEFILPCMLK</sequence>
<reference evidence="1 2" key="1">
    <citation type="submission" date="2015-04" db="EMBL/GenBank/DDBJ databases">
        <authorList>
            <person name="Syromyatnikov M.Y."/>
            <person name="Popov V.N."/>
        </authorList>
    </citation>
    <scope>NUCLEOTIDE SEQUENCE [LARGE SCALE GENOMIC DNA]</scope>
</reference>
<accession>A0A1J1HR43</accession>
<name>A0A1J1HR43_9DIPT</name>
<proteinExistence type="predicted"/>
<gene>
    <name evidence="1" type="ORF">CLUMA_CG004186</name>
</gene>
<evidence type="ECO:0000313" key="1">
    <source>
        <dbReference type="EMBL" id="CRK90493.1"/>
    </source>
</evidence>